<dbReference type="PRINTS" id="PR00149">
    <property type="entry name" value="FUMRATELYASE"/>
</dbReference>
<comment type="catalytic activity">
    <reaction evidence="11">
        <text>N(6)-(1,2-dicarboxyethyl)-AMP = fumarate + AMP</text>
        <dbReference type="Rhea" id="RHEA:16853"/>
        <dbReference type="ChEBI" id="CHEBI:29806"/>
        <dbReference type="ChEBI" id="CHEBI:57567"/>
        <dbReference type="ChEBI" id="CHEBI:456215"/>
        <dbReference type="EC" id="4.3.2.2"/>
    </reaction>
    <physiologicalReaction direction="left-to-right" evidence="11">
        <dbReference type="Rhea" id="RHEA:16854"/>
    </physiologicalReaction>
</comment>
<gene>
    <name evidence="16" type="ORF">B0I27_104268</name>
</gene>
<dbReference type="InterPro" id="IPR008948">
    <property type="entry name" value="L-Aspartase-like"/>
</dbReference>
<evidence type="ECO:0000256" key="4">
    <source>
        <dbReference type="ARBA" id="ARBA00012339"/>
    </source>
</evidence>
<proteinExistence type="inferred from homology"/>
<dbReference type="GO" id="GO:0070626">
    <property type="term" value="F:(S)-2-(5-amino-1-(5-phospho-D-ribosyl)imidazole-4-carboxamido) succinate lyase (fumarate-forming) activity"/>
    <property type="evidence" value="ECO:0007669"/>
    <property type="project" value="RHEA"/>
</dbReference>
<dbReference type="SUPFAM" id="SSF48557">
    <property type="entry name" value="L-aspartase-like"/>
    <property type="match status" value="1"/>
</dbReference>
<name>A0A2T0U5W6_9SPHI</name>
<comment type="catalytic activity">
    <reaction evidence="8">
        <text>(2S)-2-[5-amino-1-(5-phospho-beta-D-ribosyl)imidazole-4-carboxamido]succinate = 5-amino-1-(5-phospho-beta-D-ribosyl)imidazole-4-carboxamide + fumarate</text>
        <dbReference type="Rhea" id="RHEA:23920"/>
        <dbReference type="ChEBI" id="CHEBI:29806"/>
        <dbReference type="ChEBI" id="CHEBI:58443"/>
        <dbReference type="ChEBI" id="CHEBI:58475"/>
        <dbReference type="EC" id="4.3.2.2"/>
    </reaction>
    <physiologicalReaction direction="left-to-right" evidence="8">
        <dbReference type="Rhea" id="RHEA:23921"/>
    </physiologicalReaction>
</comment>
<dbReference type="Pfam" id="PF08328">
    <property type="entry name" value="ASL_C"/>
    <property type="match status" value="1"/>
</dbReference>
<dbReference type="PANTHER" id="PTHR43411">
    <property type="entry name" value="ADENYLOSUCCINATE LYASE"/>
    <property type="match status" value="1"/>
</dbReference>
<evidence type="ECO:0000256" key="11">
    <source>
        <dbReference type="ARBA" id="ARBA00049115"/>
    </source>
</evidence>
<evidence type="ECO:0000256" key="9">
    <source>
        <dbReference type="ARBA" id="ARBA00025012"/>
    </source>
</evidence>
<dbReference type="Gene3D" id="1.10.275.10">
    <property type="entry name" value="Fumarase/aspartase (N-terminal domain)"/>
    <property type="match status" value="1"/>
</dbReference>
<dbReference type="Proteomes" id="UP000238034">
    <property type="component" value="Unassembled WGS sequence"/>
</dbReference>
<dbReference type="EMBL" id="PVTH01000004">
    <property type="protein sequence ID" value="PRY53258.1"/>
    <property type="molecule type" value="Genomic_DNA"/>
</dbReference>
<organism evidence="16 17">
    <name type="scientific">Arcticibacter pallidicorallinus</name>
    <dbReference type="NCBI Taxonomy" id="1259464"/>
    <lineage>
        <taxon>Bacteria</taxon>
        <taxon>Pseudomonadati</taxon>
        <taxon>Bacteroidota</taxon>
        <taxon>Sphingobacteriia</taxon>
        <taxon>Sphingobacteriales</taxon>
        <taxon>Sphingobacteriaceae</taxon>
        <taxon>Arcticibacter</taxon>
    </lineage>
</organism>
<evidence type="ECO:0000256" key="7">
    <source>
        <dbReference type="ARBA" id="ARBA00023239"/>
    </source>
</evidence>
<dbReference type="InterPro" id="IPR022761">
    <property type="entry name" value="Fumarate_lyase_N"/>
</dbReference>
<comment type="pathway">
    <text evidence="1 13">Purine metabolism; IMP biosynthesis via de novo pathway; 5-amino-1-(5-phospho-D-ribosyl)imidazole-4-carboxamide from 5-amino-1-(5-phospho-D-ribosyl)imidazole-4-carboxylate: step 2/2.</text>
</comment>
<dbReference type="UniPathway" id="UPA00074">
    <property type="reaction ID" value="UER00132"/>
</dbReference>
<dbReference type="PANTHER" id="PTHR43411:SF1">
    <property type="entry name" value="ADENYLOSUCCINATE LYASE"/>
    <property type="match status" value="1"/>
</dbReference>
<dbReference type="GO" id="GO:0004018">
    <property type="term" value="F:N6-(1,2-dicarboxyethyl)AMP AMP-lyase (fumarate-forming) activity"/>
    <property type="evidence" value="ECO:0007669"/>
    <property type="project" value="UniProtKB-UniRule"/>
</dbReference>
<evidence type="ECO:0000256" key="6">
    <source>
        <dbReference type="ARBA" id="ARBA00022755"/>
    </source>
</evidence>
<evidence type="ECO:0000256" key="10">
    <source>
        <dbReference type="ARBA" id="ARBA00030717"/>
    </source>
</evidence>
<evidence type="ECO:0000256" key="5">
    <source>
        <dbReference type="ARBA" id="ARBA00017058"/>
    </source>
</evidence>
<accession>A0A2T0U5W6</accession>
<dbReference type="InterPro" id="IPR004769">
    <property type="entry name" value="Pur_lyase"/>
</dbReference>
<reference evidence="16 17" key="1">
    <citation type="submission" date="2018-03" db="EMBL/GenBank/DDBJ databases">
        <title>Genomic Encyclopedia of Type Strains, Phase III (KMG-III): the genomes of soil and plant-associated and newly described type strains.</title>
        <authorList>
            <person name="Whitman W."/>
        </authorList>
    </citation>
    <scope>NUCLEOTIDE SEQUENCE [LARGE SCALE GENOMIC DNA]</scope>
    <source>
        <strain evidence="16 17">CGMCC 1.9313</strain>
    </source>
</reference>
<dbReference type="UniPathway" id="UPA00075">
    <property type="reaction ID" value="UER00336"/>
</dbReference>
<evidence type="ECO:0000256" key="13">
    <source>
        <dbReference type="RuleBase" id="RU361172"/>
    </source>
</evidence>
<comment type="function">
    <text evidence="9">Catalyzes two reactions in de novo purine nucleotide biosynthesis. Catalyzes the breakdown of 5-aminoimidazole- (N-succinylocarboxamide) ribotide (SAICAR or 2-[5-amino-1-(5-phospho-beta-D-ribosyl)imidazole-4-carboxamido]succinate) to 5-aminoimidazole-4-carboxamide ribotide (AICAR or 5-amino-1-(5-phospho-beta-D-ribosyl)imidazole-4-carboxamide) and fumarate, and of adenylosuccinate (ADS or N(6)-(1,2-dicarboxyethyl)-AMP) to adenosine monophosphate (AMP) and fumarate.</text>
</comment>
<dbReference type="RefSeq" id="WP_106292832.1">
    <property type="nucleotide sequence ID" value="NZ_PVTH01000004.1"/>
</dbReference>
<dbReference type="InterPro" id="IPR000362">
    <property type="entry name" value="Fumarate_lyase_fam"/>
</dbReference>
<evidence type="ECO:0000313" key="17">
    <source>
        <dbReference type="Proteomes" id="UP000238034"/>
    </source>
</evidence>
<dbReference type="Pfam" id="PF00206">
    <property type="entry name" value="Lyase_1"/>
    <property type="match status" value="1"/>
</dbReference>
<dbReference type="NCBIfam" id="TIGR00928">
    <property type="entry name" value="purB"/>
    <property type="match status" value="1"/>
</dbReference>
<dbReference type="GO" id="GO:0006189">
    <property type="term" value="P:'de novo' IMP biosynthetic process"/>
    <property type="evidence" value="ECO:0007669"/>
    <property type="project" value="UniProtKB-UniPathway"/>
</dbReference>
<dbReference type="PROSITE" id="PS00163">
    <property type="entry name" value="FUMARATE_LYASES"/>
    <property type="match status" value="1"/>
</dbReference>
<evidence type="ECO:0000256" key="12">
    <source>
        <dbReference type="NCBIfam" id="TIGR00928"/>
    </source>
</evidence>
<dbReference type="GO" id="GO:0044208">
    <property type="term" value="P:'de novo' AMP biosynthetic process"/>
    <property type="evidence" value="ECO:0007669"/>
    <property type="project" value="UniProtKB-UniPathway"/>
</dbReference>
<dbReference type="Gene3D" id="1.20.200.10">
    <property type="entry name" value="Fumarase/aspartase (Central domain)"/>
    <property type="match status" value="1"/>
</dbReference>
<evidence type="ECO:0000256" key="3">
    <source>
        <dbReference type="ARBA" id="ARBA00008273"/>
    </source>
</evidence>
<dbReference type="OrthoDB" id="9768878at2"/>
<dbReference type="EC" id="4.3.2.2" evidence="4 12"/>
<protein>
    <recommendedName>
        <fullName evidence="5 12">Adenylosuccinate lyase</fullName>
        <shortName evidence="13">ASL</shortName>
        <ecNumber evidence="4 12">4.3.2.2</ecNumber>
    </recommendedName>
    <alternativeName>
        <fullName evidence="10 13">Adenylosuccinase</fullName>
    </alternativeName>
</protein>
<comment type="similarity">
    <text evidence="3 13">Belongs to the lyase 1 family. Adenylosuccinate lyase subfamily.</text>
</comment>
<comment type="caution">
    <text evidence="16">The sequence shown here is derived from an EMBL/GenBank/DDBJ whole genome shotgun (WGS) entry which is preliminary data.</text>
</comment>
<dbReference type="InterPro" id="IPR024083">
    <property type="entry name" value="Fumarase/histidase_N"/>
</dbReference>
<evidence type="ECO:0000256" key="8">
    <source>
        <dbReference type="ARBA" id="ARBA00024477"/>
    </source>
</evidence>
<dbReference type="InterPro" id="IPR047136">
    <property type="entry name" value="PurB_bact"/>
</dbReference>
<dbReference type="AlphaFoldDB" id="A0A2T0U5W6"/>
<sequence length="447" mass="50441">MILSSLNAISPVDGRYAKSTRELSAYFSEAALIKFRVYVEIEYFIALASIPLPQLENFPTENFDALRSIYLNFKEEDALRIKEIESVTNHDVKAVEYFIKEVFDTLSLQEYKEFIHFGLTSQDINNTAIPHSLKLAVEEAYLPSVKELIDKLKALASDWAEIPMLAHTHGQPASPTRLGKEIYVFVERLEAQLEQLKVIPFSAKFGGATGNFNAHHIAYPSIDWKKFANSFVNNQLQLNRSQYTTQIEHYDNFAAHCDVFKRINNIILDLNRDMWMYIMMNYFGQKIKAGEVGSSAMPHKVNPIDFENSEGNLGIANALFEHLAAKLPVSRLQRDLTDSTVLRNIGVPIAHTLIALKSTLKGLGKLLLNQTAIESHLNENWAVAAEAIQTILRREGYPNPYEALKELTRTNDKVSAATISAFVSTLNVSEEVKDEIRKISPLTYVGI</sequence>
<feature type="domain" description="Adenylosuccinate lyase PurB C-terminal" evidence="15">
    <location>
        <begin position="330"/>
        <end position="445"/>
    </location>
</feature>
<feature type="domain" description="Fumarate lyase N-terminal" evidence="14">
    <location>
        <begin position="14"/>
        <end position="311"/>
    </location>
</feature>
<keyword evidence="6 13" id="KW-0658">Purine biosynthesis</keyword>
<keyword evidence="17" id="KW-1185">Reference proteome</keyword>
<dbReference type="Gene3D" id="1.10.40.30">
    <property type="entry name" value="Fumarase/aspartase (C-terminal domain)"/>
    <property type="match status" value="1"/>
</dbReference>
<evidence type="ECO:0000259" key="14">
    <source>
        <dbReference type="Pfam" id="PF00206"/>
    </source>
</evidence>
<evidence type="ECO:0000259" key="15">
    <source>
        <dbReference type="Pfam" id="PF08328"/>
    </source>
</evidence>
<comment type="pathway">
    <text evidence="2 13">Purine metabolism; AMP biosynthesis via de novo pathway; AMP from IMP: step 2/2.</text>
</comment>
<dbReference type="NCBIfam" id="NF006764">
    <property type="entry name" value="PRK09285.1"/>
    <property type="match status" value="1"/>
</dbReference>
<keyword evidence="7 13" id="KW-0456">Lyase</keyword>
<evidence type="ECO:0000256" key="1">
    <source>
        <dbReference type="ARBA" id="ARBA00004706"/>
    </source>
</evidence>
<dbReference type="InterPro" id="IPR013539">
    <property type="entry name" value="PurB_C"/>
</dbReference>
<evidence type="ECO:0000313" key="16">
    <source>
        <dbReference type="EMBL" id="PRY53258.1"/>
    </source>
</evidence>
<evidence type="ECO:0000256" key="2">
    <source>
        <dbReference type="ARBA" id="ARBA00004734"/>
    </source>
</evidence>
<dbReference type="InterPro" id="IPR020557">
    <property type="entry name" value="Fumarate_lyase_CS"/>
</dbReference>